<feature type="transmembrane region" description="Helical" evidence="1">
    <location>
        <begin position="83"/>
        <end position="100"/>
    </location>
</feature>
<feature type="transmembrane region" description="Helical" evidence="1">
    <location>
        <begin position="59"/>
        <end position="76"/>
    </location>
</feature>
<keyword evidence="1" id="KW-1133">Transmembrane helix</keyword>
<dbReference type="Proteomes" id="UP000233782">
    <property type="component" value="Unassembled WGS sequence"/>
</dbReference>
<gene>
    <name evidence="2" type="ORF">BD749_3443</name>
</gene>
<evidence type="ECO:0000256" key="1">
    <source>
        <dbReference type="SAM" id="Phobius"/>
    </source>
</evidence>
<sequence length="320" mass="35803">MHIKSTTGIGAMEQHEIEKAEKHIRSAWILGIISTGLTIVASLIGAYNEDFRYSSGFNTWTLFDAALIAALTFGIYKKSRFSALGLLVYFVLPKFIESAYNGQFPLGFGTLIFGYFYLMGTIAAFKLHAHNKQLAELEHGPQKRSVTFYMLSGFGVLVLGVFIWLVVIGASGPGTEVVPGRQLKSKYVSFATDEGLLDPTEQIQYWYSDAFSDFTDGFYFFTDKKVVVYNKSWEEPAILMPFDSIQNITFHADPSFSEDSQLFLELKDGTFVNFPVSSENGGDQRFHKRLRALWKEAQAAQLTNTYAEPEAAGVQTVSQE</sequence>
<feature type="transmembrane region" description="Helical" evidence="1">
    <location>
        <begin position="146"/>
        <end position="167"/>
    </location>
</feature>
<proteinExistence type="predicted"/>
<keyword evidence="3" id="KW-1185">Reference proteome</keyword>
<feature type="transmembrane region" description="Helical" evidence="1">
    <location>
        <begin position="106"/>
        <end position="125"/>
    </location>
</feature>
<evidence type="ECO:0000313" key="3">
    <source>
        <dbReference type="Proteomes" id="UP000233782"/>
    </source>
</evidence>
<dbReference type="RefSeq" id="WP_101446505.1">
    <property type="nucleotide sequence ID" value="NZ_PJMU01000003.1"/>
</dbReference>
<keyword evidence="1" id="KW-0812">Transmembrane</keyword>
<evidence type="ECO:0000313" key="2">
    <source>
        <dbReference type="EMBL" id="PKV63599.1"/>
    </source>
</evidence>
<reference evidence="2 3" key="1">
    <citation type="submission" date="2017-12" db="EMBL/GenBank/DDBJ databases">
        <title>Genomic Encyclopedia of Type Strains, Phase III (KMG-III): the genomes of soil and plant-associated and newly described type strains.</title>
        <authorList>
            <person name="Whitman W."/>
        </authorList>
    </citation>
    <scope>NUCLEOTIDE SEQUENCE [LARGE SCALE GENOMIC DNA]</scope>
    <source>
        <strain evidence="2 3">LP43</strain>
    </source>
</reference>
<name>A0A2N3U9Z0_9BACT</name>
<comment type="caution">
    <text evidence="2">The sequence shown here is derived from an EMBL/GenBank/DDBJ whole genome shotgun (WGS) entry which is preliminary data.</text>
</comment>
<organism evidence="2 3">
    <name type="scientific">Pontibacter ramchanderi</name>
    <dbReference type="NCBI Taxonomy" id="1179743"/>
    <lineage>
        <taxon>Bacteria</taxon>
        <taxon>Pseudomonadati</taxon>
        <taxon>Bacteroidota</taxon>
        <taxon>Cytophagia</taxon>
        <taxon>Cytophagales</taxon>
        <taxon>Hymenobacteraceae</taxon>
        <taxon>Pontibacter</taxon>
    </lineage>
</organism>
<feature type="transmembrane region" description="Helical" evidence="1">
    <location>
        <begin position="27"/>
        <end position="47"/>
    </location>
</feature>
<accession>A0A2N3U9Z0</accession>
<protein>
    <submittedName>
        <fullName evidence="2">Uncharacterized protein</fullName>
    </submittedName>
</protein>
<dbReference type="AlphaFoldDB" id="A0A2N3U9Z0"/>
<keyword evidence="1" id="KW-0472">Membrane</keyword>
<dbReference type="OrthoDB" id="1494301at2"/>
<dbReference type="EMBL" id="PJMU01000003">
    <property type="protein sequence ID" value="PKV63599.1"/>
    <property type="molecule type" value="Genomic_DNA"/>
</dbReference>